<sequence length="181" mass="20107">MRSVILMLAALLNLTAAHAEDVIINGEAAPEIDWAVLMPEDYALSLETMYNNPELEQLDDYSDKAQRLYDELMQSLASAPVVETMNGQMVSVPGFVVPLEGEGDKVDRFFLVPYFGACIHVPPPPSNQIIDVHYEPGTRIESLYDAVIVSGRLTTEVFSHEMGTAGYRLEAFRIAPYEIPE</sequence>
<dbReference type="Gene3D" id="2.40.50.870">
    <property type="entry name" value="Protein of unknown function (DUF3299)"/>
    <property type="match status" value="1"/>
</dbReference>
<proteinExistence type="predicted"/>
<feature type="signal peptide" evidence="1">
    <location>
        <begin position="1"/>
        <end position="19"/>
    </location>
</feature>
<accession>A0ABY1RWK1</accession>
<evidence type="ECO:0000256" key="1">
    <source>
        <dbReference type="SAM" id="SignalP"/>
    </source>
</evidence>
<dbReference type="Pfam" id="PF11736">
    <property type="entry name" value="DUF3299"/>
    <property type="match status" value="1"/>
</dbReference>
<dbReference type="Proteomes" id="UP001159257">
    <property type="component" value="Unassembled WGS sequence"/>
</dbReference>
<evidence type="ECO:0000313" key="2">
    <source>
        <dbReference type="EMBL" id="SMR69869.1"/>
    </source>
</evidence>
<keyword evidence="3" id="KW-1185">Reference proteome</keyword>
<dbReference type="RefSeq" id="WP_239041855.1">
    <property type="nucleotide sequence ID" value="NZ_BAAAEY010000002.1"/>
</dbReference>
<dbReference type="InterPro" id="IPR021727">
    <property type="entry name" value="DUF3299"/>
</dbReference>
<gene>
    <name evidence="2" type="ORF">SAMN04487964_101388</name>
</gene>
<feature type="chain" id="PRO_5046209922" description="DUF3299 domain-containing protein" evidence="1">
    <location>
        <begin position="20"/>
        <end position="181"/>
    </location>
</feature>
<dbReference type="EMBL" id="FXWV01000001">
    <property type="protein sequence ID" value="SMR69869.1"/>
    <property type="molecule type" value="Genomic_DNA"/>
</dbReference>
<reference evidence="2 3" key="1">
    <citation type="submission" date="2017-05" db="EMBL/GenBank/DDBJ databases">
        <authorList>
            <person name="Varghese N."/>
            <person name="Submissions S."/>
        </authorList>
    </citation>
    <scope>NUCLEOTIDE SEQUENCE [LARGE SCALE GENOMIC DNA]</scope>
    <source>
        <strain evidence="2 3">CGMCC 1.7287</strain>
    </source>
</reference>
<name>A0ABY1RWK1_9GAMM</name>
<organism evidence="2 3">
    <name type="scientific">Marinobacterium sediminicola</name>
    <dbReference type="NCBI Taxonomy" id="518898"/>
    <lineage>
        <taxon>Bacteria</taxon>
        <taxon>Pseudomonadati</taxon>
        <taxon>Pseudomonadota</taxon>
        <taxon>Gammaproteobacteria</taxon>
        <taxon>Oceanospirillales</taxon>
        <taxon>Oceanospirillaceae</taxon>
        <taxon>Marinobacterium</taxon>
    </lineage>
</organism>
<comment type="caution">
    <text evidence="2">The sequence shown here is derived from an EMBL/GenBank/DDBJ whole genome shotgun (WGS) entry which is preliminary data.</text>
</comment>
<protein>
    <recommendedName>
        <fullName evidence="4">DUF3299 domain-containing protein</fullName>
    </recommendedName>
</protein>
<evidence type="ECO:0008006" key="4">
    <source>
        <dbReference type="Google" id="ProtNLM"/>
    </source>
</evidence>
<keyword evidence="1" id="KW-0732">Signal</keyword>
<evidence type="ECO:0000313" key="3">
    <source>
        <dbReference type="Proteomes" id="UP001159257"/>
    </source>
</evidence>